<feature type="domain" description="DUF4283" evidence="1">
    <location>
        <begin position="20"/>
        <end position="97"/>
    </location>
</feature>
<sequence>RGGSVDDGFGRSRGGVSYENYFVGSFLTSSVIHFQSIRSTLVNVWHPIGGISISNLSEGRYLFRLYHAVDAIESRRGGLQKFNFHLLLMHQLKVGKDPMVVPLVTMDFWVLVYDLPHGFMSEMVAMQLARVSTLFRFSRRSKILSLGGIFLYGFRQSERQCNLVFGYERMQGRRGWLKGWLALEGSYWDKYIRREMRSWAMFGLICRPVRRWSQAMLSRPDGRHGNLILECLSFGEPLDCLSPLA</sequence>
<reference evidence="2 3" key="1">
    <citation type="journal article" date="2019" name="Genome Biol. Evol.">
        <title>Insights into the evolution of the New World diploid cottons (Gossypium, subgenus Houzingenia) based on genome sequencing.</title>
        <authorList>
            <person name="Grover C.E."/>
            <person name="Arick M.A. 2nd"/>
            <person name="Thrash A."/>
            <person name="Conover J.L."/>
            <person name="Sanders W.S."/>
            <person name="Peterson D.G."/>
            <person name="Frelichowski J.E."/>
            <person name="Scheffler J.A."/>
            <person name="Scheffler B.E."/>
            <person name="Wendel J.F."/>
        </authorList>
    </citation>
    <scope>NUCLEOTIDE SEQUENCE [LARGE SCALE GENOMIC DNA]</scope>
    <source>
        <strain evidence="2">185</strain>
        <tissue evidence="2">Leaf</tissue>
    </source>
</reference>
<dbReference type="Proteomes" id="UP000593577">
    <property type="component" value="Unassembled WGS sequence"/>
</dbReference>
<protein>
    <recommendedName>
        <fullName evidence="1">DUF4283 domain-containing protein</fullName>
    </recommendedName>
</protein>
<evidence type="ECO:0000259" key="1">
    <source>
        <dbReference type="Pfam" id="PF14111"/>
    </source>
</evidence>
<dbReference type="EMBL" id="JABFAA010000002">
    <property type="protein sequence ID" value="MBA0676461.1"/>
    <property type="molecule type" value="Genomic_DNA"/>
</dbReference>
<dbReference type="AlphaFoldDB" id="A0A7J8WN23"/>
<proteinExistence type="predicted"/>
<accession>A0A7J8WN23</accession>
<evidence type="ECO:0000313" key="3">
    <source>
        <dbReference type="Proteomes" id="UP000593577"/>
    </source>
</evidence>
<dbReference type="InterPro" id="IPR025558">
    <property type="entry name" value="DUF4283"/>
</dbReference>
<organism evidence="2 3">
    <name type="scientific">Gossypium aridum</name>
    <name type="common">American cotton</name>
    <name type="synonym">Erioxylum aridum</name>
    <dbReference type="NCBI Taxonomy" id="34290"/>
    <lineage>
        <taxon>Eukaryota</taxon>
        <taxon>Viridiplantae</taxon>
        <taxon>Streptophyta</taxon>
        <taxon>Embryophyta</taxon>
        <taxon>Tracheophyta</taxon>
        <taxon>Spermatophyta</taxon>
        <taxon>Magnoliopsida</taxon>
        <taxon>eudicotyledons</taxon>
        <taxon>Gunneridae</taxon>
        <taxon>Pentapetalae</taxon>
        <taxon>rosids</taxon>
        <taxon>malvids</taxon>
        <taxon>Malvales</taxon>
        <taxon>Malvaceae</taxon>
        <taxon>Malvoideae</taxon>
        <taxon>Gossypium</taxon>
    </lineage>
</organism>
<dbReference type="Pfam" id="PF14111">
    <property type="entry name" value="DUF4283"/>
    <property type="match status" value="1"/>
</dbReference>
<comment type="caution">
    <text evidence="2">The sequence shown here is derived from an EMBL/GenBank/DDBJ whole genome shotgun (WGS) entry which is preliminary data.</text>
</comment>
<evidence type="ECO:0000313" key="2">
    <source>
        <dbReference type="EMBL" id="MBA0676461.1"/>
    </source>
</evidence>
<feature type="non-terminal residue" evidence="2">
    <location>
        <position position="245"/>
    </location>
</feature>
<keyword evidence="3" id="KW-1185">Reference proteome</keyword>
<gene>
    <name evidence="2" type="ORF">Goari_017937</name>
</gene>
<name>A0A7J8WN23_GOSAI</name>
<feature type="non-terminal residue" evidence="2">
    <location>
        <position position="1"/>
    </location>
</feature>